<feature type="domain" description="Biopterin-dependent aromatic amino acid hydroxylase family profile" evidence="1">
    <location>
        <begin position="1"/>
        <end position="28"/>
    </location>
</feature>
<proteinExistence type="predicted"/>
<evidence type="ECO:0000313" key="2">
    <source>
        <dbReference type="EMBL" id="QDH88765.1"/>
    </source>
</evidence>
<reference evidence="2" key="1">
    <citation type="submission" date="2019-05" db="EMBL/GenBank/DDBJ databases">
        <title>Metatranscriptomic reconstruction reveals RNA viruses with the potential to shape carbon cycling in soil.</title>
        <authorList>
            <person name="Starr E.P."/>
            <person name="Nuccio E."/>
            <person name="Pett-Ridge J."/>
            <person name="Banfield J.F."/>
            <person name="Firestone M.K."/>
        </authorList>
    </citation>
    <scope>NUCLEOTIDE SEQUENCE</scope>
    <source>
        <strain evidence="2">H1_Bulk_30_scaffold_212</strain>
    </source>
</reference>
<protein>
    <recommendedName>
        <fullName evidence="1">Biopterin-dependent aromatic amino acid hydroxylase family profile domain-containing protein</fullName>
    </recommendedName>
</protein>
<sequence length="28" mass="2981">PFGLPRTPLVGCEYLANYGLGIVDDLST</sequence>
<dbReference type="GO" id="GO:0016714">
    <property type="term" value="F:oxidoreductase activity, acting on paired donors, with incorporation or reduction of molecular oxygen, reduced pteridine as one donor, and incorporation of one atom of oxygen"/>
    <property type="evidence" value="ECO:0007669"/>
    <property type="project" value="InterPro"/>
</dbReference>
<feature type="non-terminal residue" evidence="2">
    <location>
        <position position="1"/>
    </location>
</feature>
<gene>
    <name evidence="2" type="ORF">H1Bulk30212_000001</name>
</gene>
<dbReference type="InterPro" id="IPR019774">
    <property type="entry name" value="Aromatic-AA_hydroxylase_C"/>
</dbReference>
<evidence type="ECO:0000259" key="1">
    <source>
        <dbReference type="PROSITE" id="PS51410"/>
    </source>
</evidence>
<dbReference type="EMBL" id="MN034336">
    <property type="protein sequence ID" value="QDH88765.1"/>
    <property type="molecule type" value="Genomic_RNA"/>
</dbReference>
<organism evidence="2">
    <name type="scientific">Leviviridae sp</name>
    <dbReference type="NCBI Taxonomy" id="2027243"/>
    <lineage>
        <taxon>Viruses</taxon>
        <taxon>Riboviria</taxon>
        <taxon>Orthornavirae</taxon>
        <taxon>Lenarviricota</taxon>
        <taxon>Leviviricetes</taxon>
        <taxon>Norzivirales</taxon>
        <taxon>Fiersviridae</taxon>
    </lineage>
</organism>
<dbReference type="PROSITE" id="PS51410">
    <property type="entry name" value="BH4_AAA_HYDROXYL_2"/>
    <property type="match status" value="1"/>
</dbReference>
<accession>A0A514D587</accession>
<name>A0A514D587_9VIRU</name>